<dbReference type="Gene3D" id="1.10.472.10">
    <property type="entry name" value="Cyclin-like"/>
    <property type="match status" value="1"/>
</dbReference>
<dbReference type="Proteomes" id="UP001286313">
    <property type="component" value="Unassembled WGS sequence"/>
</dbReference>
<accession>A0AAE1KIT5</accession>
<organism evidence="1 2">
    <name type="scientific">Petrolisthes cinctipes</name>
    <name type="common">Flat porcelain crab</name>
    <dbReference type="NCBI Taxonomy" id="88211"/>
    <lineage>
        <taxon>Eukaryota</taxon>
        <taxon>Metazoa</taxon>
        <taxon>Ecdysozoa</taxon>
        <taxon>Arthropoda</taxon>
        <taxon>Crustacea</taxon>
        <taxon>Multicrustacea</taxon>
        <taxon>Malacostraca</taxon>
        <taxon>Eumalacostraca</taxon>
        <taxon>Eucarida</taxon>
        <taxon>Decapoda</taxon>
        <taxon>Pleocyemata</taxon>
        <taxon>Anomura</taxon>
        <taxon>Galatheoidea</taxon>
        <taxon>Porcellanidae</taxon>
        <taxon>Petrolisthes</taxon>
    </lineage>
</organism>
<protein>
    <submittedName>
        <fullName evidence="1">Uncharacterized protein</fullName>
    </submittedName>
</protein>
<keyword evidence="2" id="KW-1185">Reference proteome</keyword>
<reference evidence="1" key="1">
    <citation type="submission" date="2023-10" db="EMBL/GenBank/DDBJ databases">
        <title>Genome assemblies of two species of porcelain crab, Petrolisthes cinctipes and Petrolisthes manimaculis (Anomura: Porcellanidae).</title>
        <authorList>
            <person name="Angst P."/>
        </authorList>
    </citation>
    <scope>NUCLEOTIDE SEQUENCE</scope>
    <source>
        <strain evidence="1">PB745_01</strain>
        <tissue evidence="1">Gill</tissue>
    </source>
</reference>
<proteinExistence type="predicted"/>
<evidence type="ECO:0000313" key="2">
    <source>
        <dbReference type="Proteomes" id="UP001286313"/>
    </source>
</evidence>
<comment type="caution">
    <text evidence="1">The sequence shown here is derived from an EMBL/GenBank/DDBJ whole genome shotgun (WGS) entry which is preliminary data.</text>
</comment>
<gene>
    <name evidence="1" type="ORF">Pcinc_018651</name>
</gene>
<sequence>MVAAAAVASAIQALLHKHQKEEEEAAAMALPMTLPVGGHLTTSAQQQFMQDLFHRLHAITQIDTDCLKECHLQIENWTQSSSESLSRISESTTPIDVQKVLI</sequence>
<name>A0AAE1KIT5_PETCI</name>
<dbReference type="AlphaFoldDB" id="A0AAE1KIT5"/>
<dbReference type="EMBL" id="JAWQEG010001803">
    <property type="protein sequence ID" value="KAK3876591.1"/>
    <property type="molecule type" value="Genomic_DNA"/>
</dbReference>
<evidence type="ECO:0000313" key="1">
    <source>
        <dbReference type="EMBL" id="KAK3876591.1"/>
    </source>
</evidence>